<feature type="region of interest" description="Disordered" evidence="13">
    <location>
        <begin position="185"/>
        <end position="208"/>
    </location>
</feature>
<evidence type="ECO:0000256" key="11">
    <source>
        <dbReference type="ARBA" id="ARBA00023006"/>
    </source>
</evidence>
<evidence type="ECO:0000256" key="10">
    <source>
        <dbReference type="ARBA" id="ARBA00022927"/>
    </source>
</evidence>
<name>A0A182P0Q2_9DIPT</name>
<dbReference type="GO" id="GO:0061723">
    <property type="term" value="P:glycophagy"/>
    <property type="evidence" value="ECO:0007669"/>
    <property type="project" value="TreeGrafter"/>
</dbReference>
<dbReference type="Gene3D" id="3.30.710.10">
    <property type="entry name" value="Potassium Channel Kv1.1, Chain A"/>
    <property type="match status" value="1"/>
</dbReference>
<feature type="compositionally biased region" description="Basic and acidic residues" evidence="13">
    <location>
        <begin position="122"/>
        <end position="138"/>
    </location>
</feature>
<keyword evidence="7" id="KW-0808">Transferase</keyword>
<feature type="region of interest" description="Disordered" evidence="13">
    <location>
        <begin position="620"/>
        <end position="665"/>
    </location>
</feature>
<keyword evidence="4" id="KW-0813">Transport</keyword>
<dbReference type="GO" id="GO:0000045">
    <property type="term" value="P:autophagosome assembly"/>
    <property type="evidence" value="ECO:0007669"/>
    <property type="project" value="TreeGrafter"/>
</dbReference>
<keyword evidence="16" id="KW-1185">Reference proteome</keyword>
<feature type="compositionally biased region" description="Basic residues" evidence="13">
    <location>
        <begin position="625"/>
        <end position="641"/>
    </location>
</feature>
<dbReference type="SMART" id="SM00225">
    <property type="entry name" value="BTB"/>
    <property type="match status" value="1"/>
</dbReference>
<proteinExistence type="inferred from homology"/>
<dbReference type="Gene3D" id="3.30.1460.50">
    <property type="match status" value="1"/>
</dbReference>
<keyword evidence="8" id="KW-0833">Ubl conjugation pathway</keyword>
<dbReference type="SUPFAM" id="SSF54695">
    <property type="entry name" value="POZ domain"/>
    <property type="match status" value="1"/>
</dbReference>
<sequence length="807" mass="88372">MQNVLNSVKGTALGVAEYLTPVLKESKFRETGVLTPEEFIAAGDHLTHHCPTWCWAVGDESKIKPYLPRDKQFLITRNVPCRRRCKQIEFVGEENLVEENDPDGGWVETHHYNPDETGSSGLEDKVCEMKLDSSRIEDEPAADMDDPRNLDDGDEGDGGDEDDEDGAAIDMDEFEESGLLETVDPSNALLPAPNEKPKPVVSSDVDGGDSVVRTRTYDLHITYDKYYQTPRLWVIGYDENRKLLSVEQMYDDVSQDHAKKTVTMETHPHLPGPNMASVHPCKHADIMKKIIQTVEEGGGELGVHMYLIIFLKFVQTVIPTIDLTWGDYGTSLVSAVQLLRCHGDLVDVTLAAGGRSFPAHKIVLCAASPFLLDLLKNTPCKHPVVMLAGVNANDLEALLEFVYRGEVSVDHSQLPSLLQAAHCLNIQGLAPQTVSHKDDNTTYTTSIQLHPTLVPQNHVKAVIDVANNVCTTEELITTLGPTQTVQAQVIETITSDQISDEVTKDVISQFLPTRKRKQRTKKTANQGQAGVATNSAGGTQAAKVMKTTDDDGATIQVIVNNPDEPTPAPKDIKKETNADGTPVDTKEGIIKIKSKSQSEQPATCPICQAVIRQSRNLRRHLELRHFKKPGIKKERVRKSKKGQGANPTQANGSNGANPGNGTVITGDQVGQQAQQVVQQQQQQQVQQQGQQQTTIDTTGTISVTVSQAQAQQIEQAAANGQQHVVTQHENADGTTSLSIAQVQTLDGHQLAIGNLNQATLIRTGESIETGIIATHEPTLRPHTELFRVGNTVYTIEERRTDTTNRLT</sequence>
<dbReference type="Pfam" id="PF00651">
    <property type="entry name" value="BTB"/>
    <property type="match status" value="1"/>
</dbReference>
<evidence type="ECO:0000313" key="16">
    <source>
        <dbReference type="Proteomes" id="UP000075885"/>
    </source>
</evidence>
<feature type="compositionally biased region" description="Acidic residues" evidence="13">
    <location>
        <begin position="152"/>
        <end position="166"/>
    </location>
</feature>
<feature type="region of interest" description="Disordered" evidence="13">
    <location>
        <begin position="96"/>
        <end position="166"/>
    </location>
</feature>
<protein>
    <recommendedName>
        <fullName evidence="3">Ubiquitin-like-conjugating enzyme ATG3</fullName>
    </recommendedName>
    <alternativeName>
        <fullName evidence="12">Autophagy-related protein 3</fullName>
    </alternativeName>
</protein>
<dbReference type="InterPro" id="IPR007135">
    <property type="entry name" value="Atg3/Atg10"/>
</dbReference>
<keyword evidence="6" id="KW-1017">Isopeptide bond</keyword>
<dbReference type="GO" id="GO:0015031">
    <property type="term" value="P:protein transport"/>
    <property type="evidence" value="ECO:0007669"/>
    <property type="project" value="UniProtKB-KW"/>
</dbReference>
<accession>A0A182P0Q2</accession>
<dbReference type="Pfam" id="PF09237">
    <property type="entry name" value="GAGA"/>
    <property type="match status" value="1"/>
</dbReference>
<dbReference type="InterPro" id="IPR000210">
    <property type="entry name" value="BTB/POZ_dom"/>
</dbReference>
<evidence type="ECO:0000256" key="3">
    <source>
        <dbReference type="ARBA" id="ARBA00017573"/>
    </source>
</evidence>
<evidence type="ECO:0000256" key="8">
    <source>
        <dbReference type="ARBA" id="ARBA00022786"/>
    </source>
</evidence>
<evidence type="ECO:0000313" key="15">
    <source>
        <dbReference type="EnsemblMetazoa" id="AEPI000484-PA"/>
    </source>
</evidence>
<dbReference type="InterPro" id="IPR011333">
    <property type="entry name" value="SKP1/BTB/POZ_sf"/>
</dbReference>
<dbReference type="GO" id="GO:0000407">
    <property type="term" value="C:phagophore assembly site"/>
    <property type="evidence" value="ECO:0007669"/>
    <property type="project" value="TreeGrafter"/>
</dbReference>
<feature type="domain" description="BTB" evidence="14">
    <location>
        <begin position="346"/>
        <end position="411"/>
    </location>
</feature>
<evidence type="ECO:0000259" key="14">
    <source>
        <dbReference type="PROSITE" id="PS50097"/>
    </source>
</evidence>
<comment type="subcellular location">
    <subcellularLocation>
        <location evidence="1">Cytoplasm</location>
    </subcellularLocation>
</comment>
<dbReference type="AlphaFoldDB" id="A0A182P0Q2"/>
<organism evidence="15 16">
    <name type="scientific">Anopheles epiroticus</name>
    <dbReference type="NCBI Taxonomy" id="199890"/>
    <lineage>
        <taxon>Eukaryota</taxon>
        <taxon>Metazoa</taxon>
        <taxon>Ecdysozoa</taxon>
        <taxon>Arthropoda</taxon>
        <taxon>Hexapoda</taxon>
        <taxon>Insecta</taxon>
        <taxon>Pterygota</taxon>
        <taxon>Neoptera</taxon>
        <taxon>Endopterygota</taxon>
        <taxon>Diptera</taxon>
        <taxon>Nematocera</taxon>
        <taxon>Culicoidea</taxon>
        <taxon>Culicidae</taxon>
        <taxon>Anophelinae</taxon>
        <taxon>Anopheles</taxon>
    </lineage>
</organism>
<feature type="region of interest" description="Disordered" evidence="13">
    <location>
        <begin position="559"/>
        <end position="585"/>
    </location>
</feature>
<keyword evidence="11" id="KW-0072">Autophagy</keyword>
<dbReference type="GO" id="GO:0005829">
    <property type="term" value="C:cytosol"/>
    <property type="evidence" value="ECO:0007669"/>
    <property type="project" value="TreeGrafter"/>
</dbReference>
<keyword evidence="9" id="KW-0832">Ubl conjugation</keyword>
<dbReference type="GO" id="GO:0000422">
    <property type="term" value="P:autophagy of mitochondrion"/>
    <property type="evidence" value="ECO:0007669"/>
    <property type="project" value="TreeGrafter"/>
</dbReference>
<dbReference type="FunFam" id="3.30.710.10:FF:000096">
    <property type="entry name" value="Trithorax-like, isoform C"/>
    <property type="match status" value="1"/>
</dbReference>
<evidence type="ECO:0000256" key="5">
    <source>
        <dbReference type="ARBA" id="ARBA00022490"/>
    </source>
</evidence>
<keyword evidence="10" id="KW-0653">Protein transport</keyword>
<feature type="compositionally biased region" description="Polar residues" evidence="13">
    <location>
        <begin position="524"/>
        <end position="538"/>
    </location>
</feature>
<dbReference type="PROSITE" id="PS50097">
    <property type="entry name" value="BTB"/>
    <property type="match status" value="1"/>
</dbReference>
<dbReference type="PANTHER" id="PTHR12866">
    <property type="entry name" value="UBIQUITIN-LIKE-CONJUGATING ENZYME ATG3"/>
    <property type="match status" value="1"/>
</dbReference>
<dbReference type="STRING" id="199890.A0A182P0Q2"/>
<dbReference type="CDD" id="cd18315">
    <property type="entry name" value="BTB_POZ_BAB-like"/>
    <property type="match status" value="1"/>
</dbReference>
<evidence type="ECO:0000256" key="13">
    <source>
        <dbReference type="SAM" id="MobiDB-lite"/>
    </source>
</evidence>
<dbReference type="GO" id="GO:0044804">
    <property type="term" value="P:nucleophagy"/>
    <property type="evidence" value="ECO:0007669"/>
    <property type="project" value="TreeGrafter"/>
</dbReference>
<dbReference type="EnsemblMetazoa" id="AEPI000484-RA">
    <property type="protein sequence ID" value="AEPI000484-PA"/>
    <property type="gene ID" value="AEPI000484"/>
</dbReference>
<evidence type="ECO:0000256" key="9">
    <source>
        <dbReference type="ARBA" id="ARBA00022843"/>
    </source>
</evidence>
<evidence type="ECO:0000256" key="6">
    <source>
        <dbReference type="ARBA" id="ARBA00022499"/>
    </source>
</evidence>
<dbReference type="PROSITE" id="PS00028">
    <property type="entry name" value="ZINC_FINGER_C2H2_1"/>
    <property type="match status" value="1"/>
</dbReference>
<dbReference type="InterPro" id="IPR013087">
    <property type="entry name" value="Znf_C2H2_type"/>
</dbReference>
<dbReference type="PANTHER" id="PTHR12866:SF2">
    <property type="entry name" value="UBIQUITIN-LIKE-CONJUGATING ENZYME ATG3"/>
    <property type="match status" value="1"/>
</dbReference>
<feature type="region of interest" description="Disordered" evidence="13">
    <location>
        <begin position="514"/>
        <end position="540"/>
    </location>
</feature>
<keyword evidence="5" id="KW-0963">Cytoplasm</keyword>
<dbReference type="FunFam" id="3.30.1460.50:FF:000001">
    <property type="entry name" value="Autophagy-related protein 3"/>
    <property type="match status" value="1"/>
</dbReference>
<dbReference type="Pfam" id="PF03987">
    <property type="entry name" value="Autophagy_act_C"/>
    <property type="match status" value="1"/>
</dbReference>
<evidence type="ECO:0000256" key="4">
    <source>
        <dbReference type="ARBA" id="ARBA00022448"/>
    </source>
</evidence>
<dbReference type="GO" id="GO:0019776">
    <property type="term" value="F:Atg8-family ligase activity"/>
    <property type="evidence" value="ECO:0007669"/>
    <property type="project" value="TreeGrafter"/>
</dbReference>
<dbReference type="Proteomes" id="UP000075885">
    <property type="component" value="Unassembled WGS sequence"/>
</dbReference>
<evidence type="ECO:0000256" key="1">
    <source>
        <dbReference type="ARBA" id="ARBA00004496"/>
    </source>
</evidence>
<evidence type="ECO:0000256" key="7">
    <source>
        <dbReference type="ARBA" id="ARBA00022679"/>
    </source>
</evidence>
<reference evidence="16" key="1">
    <citation type="submission" date="2013-03" db="EMBL/GenBank/DDBJ databases">
        <title>The Genome Sequence of Anopheles epiroticus epiroticus2.</title>
        <authorList>
            <consortium name="The Broad Institute Genomics Platform"/>
            <person name="Neafsey D.E."/>
            <person name="Howell P."/>
            <person name="Walker B."/>
            <person name="Young S.K."/>
            <person name="Zeng Q."/>
            <person name="Gargeya S."/>
            <person name="Fitzgerald M."/>
            <person name="Haas B."/>
            <person name="Abouelleil A."/>
            <person name="Allen A.W."/>
            <person name="Alvarado L."/>
            <person name="Arachchi H.M."/>
            <person name="Berlin A.M."/>
            <person name="Chapman S.B."/>
            <person name="Gainer-Dewar J."/>
            <person name="Goldberg J."/>
            <person name="Griggs A."/>
            <person name="Gujja S."/>
            <person name="Hansen M."/>
            <person name="Howarth C."/>
            <person name="Imamovic A."/>
            <person name="Ireland A."/>
            <person name="Larimer J."/>
            <person name="McCowan C."/>
            <person name="Murphy C."/>
            <person name="Pearson M."/>
            <person name="Poon T.W."/>
            <person name="Priest M."/>
            <person name="Roberts A."/>
            <person name="Saif S."/>
            <person name="Shea T."/>
            <person name="Sisk P."/>
            <person name="Sykes S."/>
            <person name="Wortman J."/>
            <person name="Nusbaum C."/>
            <person name="Birren B."/>
        </authorList>
    </citation>
    <scope>NUCLEOTIDE SEQUENCE [LARGE SCALE GENOMIC DNA]</scope>
    <source>
        <strain evidence="16">Epiroticus2</strain>
    </source>
</reference>
<dbReference type="VEuPathDB" id="VectorBase:AEPI000484"/>
<feature type="compositionally biased region" description="Low complexity" evidence="13">
    <location>
        <begin position="650"/>
        <end position="661"/>
    </location>
</feature>
<dbReference type="InterPro" id="IPR015318">
    <property type="entry name" value="Znf_GAGA-bd_fac"/>
</dbReference>
<evidence type="ECO:0000256" key="2">
    <source>
        <dbReference type="ARBA" id="ARBA00007683"/>
    </source>
</evidence>
<comment type="similarity">
    <text evidence="2">Belongs to the ATG3 family.</text>
</comment>
<evidence type="ECO:0000256" key="12">
    <source>
        <dbReference type="ARBA" id="ARBA00034553"/>
    </source>
</evidence>
<dbReference type="Gene3D" id="3.30.160.60">
    <property type="entry name" value="Classic Zinc Finger"/>
    <property type="match status" value="1"/>
</dbReference>
<reference evidence="15" key="2">
    <citation type="submission" date="2020-05" db="UniProtKB">
        <authorList>
            <consortium name="EnsemblMetazoa"/>
        </authorList>
    </citation>
    <scope>IDENTIFICATION</scope>
    <source>
        <strain evidence="15">Epiroticus2</strain>
    </source>
</reference>